<dbReference type="PATRIC" id="fig|632772.20.peg.3550"/>
<dbReference type="AlphaFoldDB" id="C1B7I0"/>
<feature type="transmembrane region" description="Helical" evidence="1">
    <location>
        <begin position="246"/>
        <end position="265"/>
    </location>
</feature>
<dbReference type="STRING" id="632772.ROP_33860"/>
<evidence type="ECO:0000313" key="2">
    <source>
        <dbReference type="EMBL" id="BAH51633.1"/>
    </source>
</evidence>
<dbReference type="EMBL" id="AP011115">
    <property type="protein sequence ID" value="BAH51633.1"/>
    <property type="molecule type" value="Genomic_DNA"/>
</dbReference>
<organism evidence="2 3">
    <name type="scientific">Rhodococcus opacus (strain B4)</name>
    <dbReference type="NCBI Taxonomy" id="632772"/>
    <lineage>
        <taxon>Bacteria</taxon>
        <taxon>Bacillati</taxon>
        <taxon>Actinomycetota</taxon>
        <taxon>Actinomycetes</taxon>
        <taxon>Mycobacteriales</taxon>
        <taxon>Nocardiaceae</taxon>
        <taxon>Rhodococcus</taxon>
    </lineage>
</organism>
<sequence length="478" mass="50339">MCPRCHIGFFGHDPPRFGAHLQKTSAEEDTVFHRGDDVVTDEHSLDESLLVEPDSPRRPWREFLGSTPGRLSVLGIVLVTAALATGAITSAAIGARQQRIETLRTHTEPLTYAAERLYSSLSIADAAAATSFISGGVEPIAVRNRYNQAIGDASNALVTASNGVDSTDAAALGQLSEVSRNLAAYTTLVATARANNRSGNPVGVAYLSDASSMMQDTILPAAERLYSEQSRSVADTQVLTGRLPRAAFAVTVALLIALVLAQVYLARKSKRRINPGLVVASLLAATLLVWLAGAALVSTAATERARTEGAQPLATITQARILAQQARADETLALLQRGSDEQSEADYARRSAALADVLAGLQGGSHEPGATQPIDEAVTALGDWRHAHEMLQQRLEVGDYPGATAVAIGPADSASPATFAALDEALQHGIDSFRGEELDGMAESFRSLSLLAVGSMVIGVLCGFAVGGGIWPRLNEYH</sequence>
<dbReference type="HOGENOM" id="CLU_038241_1_0_11"/>
<keyword evidence="1" id="KW-0472">Membrane</keyword>
<name>C1B7I0_RHOOB</name>
<feature type="transmembrane region" description="Helical" evidence="1">
    <location>
        <begin position="277"/>
        <end position="297"/>
    </location>
</feature>
<evidence type="ECO:0000313" key="3">
    <source>
        <dbReference type="Proteomes" id="UP000002212"/>
    </source>
</evidence>
<reference evidence="2 3" key="1">
    <citation type="submission" date="2009-03" db="EMBL/GenBank/DDBJ databases">
        <title>Comparison of the complete genome sequences of Rhodococcus erythropolis PR4 and Rhodococcus opacus B4.</title>
        <authorList>
            <person name="Takarada H."/>
            <person name="Sekine M."/>
            <person name="Hosoyama A."/>
            <person name="Yamada R."/>
            <person name="Fujisawa T."/>
            <person name="Omata S."/>
            <person name="Shimizu A."/>
            <person name="Tsukatani N."/>
            <person name="Tanikawa S."/>
            <person name="Fujita N."/>
            <person name="Harayama S."/>
        </authorList>
    </citation>
    <scope>NUCLEOTIDE SEQUENCE [LARGE SCALE GENOMIC DNA]</scope>
    <source>
        <strain evidence="2 3">B4</strain>
    </source>
</reference>
<feature type="transmembrane region" description="Helical" evidence="1">
    <location>
        <begin position="448"/>
        <end position="471"/>
    </location>
</feature>
<keyword evidence="1" id="KW-1133">Transmembrane helix</keyword>
<dbReference type="KEGG" id="rop:ROP_33860"/>
<evidence type="ECO:0000256" key="1">
    <source>
        <dbReference type="SAM" id="Phobius"/>
    </source>
</evidence>
<gene>
    <name evidence="2" type="ordered locus">ROP_33860</name>
</gene>
<dbReference type="Proteomes" id="UP000002212">
    <property type="component" value="Chromosome"/>
</dbReference>
<keyword evidence="1" id="KW-0812">Transmembrane</keyword>
<proteinExistence type="predicted"/>
<protein>
    <submittedName>
        <fullName evidence="2">Hypothetical membrane protein</fullName>
    </submittedName>
</protein>
<feature type="transmembrane region" description="Helical" evidence="1">
    <location>
        <begin position="71"/>
        <end position="95"/>
    </location>
</feature>
<accession>C1B7I0</accession>